<dbReference type="InterPro" id="IPR023188">
    <property type="entry name" value="DPS_DNA-bd_CS"/>
</dbReference>
<gene>
    <name evidence="4" type="ORF">C1280_29170</name>
</gene>
<feature type="domain" description="Ferritin/DPS" evidence="3">
    <location>
        <begin position="33"/>
        <end position="171"/>
    </location>
</feature>
<evidence type="ECO:0000259" key="3">
    <source>
        <dbReference type="Pfam" id="PF00210"/>
    </source>
</evidence>
<dbReference type="PIRSF" id="PIRSF005900">
    <property type="entry name" value="Dps"/>
    <property type="match status" value="1"/>
</dbReference>
<keyword evidence="5" id="KW-1185">Reference proteome</keyword>
<reference evidence="4 5" key="1">
    <citation type="submission" date="2018-01" db="EMBL/GenBank/DDBJ databases">
        <title>G. obscuriglobus.</title>
        <authorList>
            <person name="Franke J."/>
            <person name="Blomberg W."/>
            <person name="Selmecki A."/>
        </authorList>
    </citation>
    <scope>NUCLEOTIDE SEQUENCE [LARGE SCALE GENOMIC DNA]</scope>
    <source>
        <strain evidence="4 5">DSM 5831</strain>
    </source>
</reference>
<dbReference type="RefSeq" id="WP_010049814.1">
    <property type="nucleotide sequence ID" value="NZ_CP025958.1"/>
</dbReference>
<dbReference type="Proteomes" id="UP000245802">
    <property type="component" value="Chromosome"/>
</dbReference>
<dbReference type="EMBL" id="CP025958">
    <property type="protein sequence ID" value="AWM40655.1"/>
    <property type="molecule type" value="Genomic_DNA"/>
</dbReference>
<sequence length="172" mass="18729">MSTNTAAKKADAAPPYPTRIDLAADVRAKLISVLNQHVADTFDLMSQTKYAHWNVKGRDFIGLHKLFDELAELLEGHVDQFAERVTALGGIATGTTRQAAASSRVAEFPAGVYKSMDVVAALADRYAALGKTVREAIDETDELGDKDTADLFTEVSRDIDQSLYFLEAHLQG</sequence>
<dbReference type="Gene3D" id="1.20.1260.10">
    <property type="match status" value="1"/>
</dbReference>
<dbReference type="AlphaFoldDB" id="A0A2Z3HCG0"/>
<dbReference type="GO" id="GO:0016722">
    <property type="term" value="F:oxidoreductase activity, acting on metal ions"/>
    <property type="evidence" value="ECO:0007669"/>
    <property type="project" value="InterPro"/>
</dbReference>
<evidence type="ECO:0000256" key="2">
    <source>
        <dbReference type="RuleBase" id="RU003875"/>
    </source>
</evidence>
<dbReference type="PROSITE" id="PS00818">
    <property type="entry name" value="DPS_1"/>
    <property type="match status" value="1"/>
</dbReference>
<dbReference type="OrthoDB" id="9797023at2"/>
<evidence type="ECO:0000313" key="4">
    <source>
        <dbReference type="EMBL" id="AWM40655.1"/>
    </source>
</evidence>
<proteinExistence type="inferred from homology"/>
<dbReference type="NCBIfam" id="NF006975">
    <property type="entry name" value="PRK09448.1"/>
    <property type="match status" value="1"/>
</dbReference>
<dbReference type="SUPFAM" id="SSF47240">
    <property type="entry name" value="Ferritin-like"/>
    <property type="match status" value="1"/>
</dbReference>
<organism evidence="4 5">
    <name type="scientific">Gemmata obscuriglobus</name>
    <dbReference type="NCBI Taxonomy" id="114"/>
    <lineage>
        <taxon>Bacteria</taxon>
        <taxon>Pseudomonadati</taxon>
        <taxon>Planctomycetota</taxon>
        <taxon>Planctomycetia</taxon>
        <taxon>Gemmatales</taxon>
        <taxon>Gemmataceae</taxon>
        <taxon>Gemmata</taxon>
    </lineage>
</organism>
<dbReference type="KEGG" id="gog:C1280_29170"/>
<dbReference type="GO" id="GO:0008199">
    <property type="term" value="F:ferric iron binding"/>
    <property type="evidence" value="ECO:0007669"/>
    <property type="project" value="InterPro"/>
</dbReference>
<dbReference type="InterPro" id="IPR002177">
    <property type="entry name" value="DPS_DNA-bd"/>
</dbReference>
<dbReference type="InterPro" id="IPR009078">
    <property type="entry name" value="Ferritin-like_SF"/>
</dbReference>
<name>A0A2Z3HCG0_9BACT</name>
<dbReference type="InterPro" id="IPR008331">
    <property type="entry name" value="Ferritin_DPS_dom"/>
</dbReference>
<comment type="similarity">
    <text evidence="1 2">Belongs to the Dps family.</text>
</comment>
<dbReference type="InterPro" id="IPR012347">
    <property type="entry name" value="Ferritin-like"/>
</dbReference>
<evidence type="ECO:0000313" key="5">
    <source>
        <dbReference type="Proteomes" id="UP000245802"/>
    </source>
</evidence>
<dbReference type="CDD" id="cd01043">
    <property type="entry name" value="DPS"/>
    <property type="match status" value="1"/>
</dbReference>
<dbReference type="PANTHER" id="PTHR42932:SF3">
    <property type="entry name" value="DNA PROTECTION DURING STARVATION PROTEIN"/>
    <property type="match status" value="1"/>
</dbReference>
<dbReference type="PRINTS" id="PR01346">
    <property type="entry name" value="HELNAPAPROT"/>
</dbReference>
<dbReference type="Pfam" id="PF00210">
    <property type="entry name" value="Ferritin"/>
    <property type="match status" value="1"/>
</dbReference>
<accession>A0A2Z3HCG0</accession>
<evidence type="ECO:0000256" key="1">
    <source>
        <dbReference type="ARBA" id="ARBA00009497"/>
    </source>
</evidence>
<dbReference type="PANTHER" id="PTHR42932">
    <property type="entry name" value="GENERAL STRESS PROTEIN 20U"/>
    <property type="match status" value="1"/>
</dbReference>
<protein>
    <submittedName>
        <fullName evidence="4">DNA starvation/stationary phase protection protein Dps</fullName>
    </submittedName>
</protein>